<feature type="binding site" description="axial binding residue" evidence="13">
    <location>
        <position position="284"/>
    </location>
    <ligand>
        <name>heme</name>
        <dbReference type="ChEBI" id="CHEBI:30413"/>
    </ligand>
    <ligandPart>
        <name>Fe</name>
        <dbReference type="ChEBI" id="CHEBI:18248"/>
    </ligandPart>
</feature>
<keyword evidence="11 14" id="KW-0503">Monooxygenase</keyword>
<dbReference type="PRINTS" id="PR00385">
    <property type="entry name" value="P450"/>
</dbReference>
<dbReference type="Gene3D" id="1.10.630.10">
    <property type="entry name" value="Cytochrome P450"/>
    <property type="match status" value="2"/>
</dbReference>
<evidence type="ECO:0000256" key="14">
    <source>
        <dbReference type="RuleBase" id="RU000461"/>
    </source>
</evidence>
<keyword evidence="6 13" id="KW-0479">Metal-binding</keyword>
<evidence type="ECO:0000256" key="4">
    <source>
        <dbReference type="ARBA" id="ARBA00010617"/>
    </source>
</evidence>
<keyword evidence="9 14" id="KW-0560">Oxidoreductase</keyword>
<evidence type="ECO:0000256" key="8">
    <source>
        <dbReference type="ARBA" id="ARBA00022848"/>
    </source>
</evidence>
<dbReference type="PROSITE" id="PS00086">
    <property type="entry name" value="CYTOCHROME_P450"/>
    <property type="match status" value="1"/>
</dbReference>
<organism evidence="15 16">
    <name type="scientific">Hymenochirus boettgeri</name>
    <name type="common">Congo dwarf clawed frog</name>
    <dbReference type="NCBI Taxonomy" id="247094"/>
    <lineage>
        <taxon>Eukaryota</taxon>
        <taxon>Metazoa</taxon>
        <taxon>Chordata</taxon>
        <taxon>Craniata</taxon>
        <taxon>Vertebrata</taxon>
        <taxon>Euteleostomi</taxon>
        <taxon>Amphibia</taxon>
        <taxon>Batrachia</taxon>
        <taxon>Anura</taxon>
        <taxon>Pipoidea</taxon>
        <taxon>Pipidae</taxon>
        <taxon>Pipinae</taxon>
        <taxon>Hymenochirus</taxon>
    </lineage>
</organism>
<keyword evidence="8" id="KW-0492">Microsome</keyword>
<dbReference type="OrthoDB" id="2789670at2759"/>
<keyword evidence="12" id="KW-0472">Membrane</keyword>
<comment type="cofactor">
    <cofactor evidence="1 13">
        <name>heme</name>
        <dbReference type="ChEBI" id="CHEBI:30413"/>
    </cofactor>
</comment>
<proteinExistence type="inferred from homology"/>
<evidence type="ECO:0000313" key="15">
    <source>
        <dbReference type="EMBL" id="KAG8445802.1"/>
    </source>
</evidence>
<accession>A0A8T2JNH5</accession>
<evidence type="ECO:0000256" key="6">
    <source>
        <dbReference type="ARBA" id="ARBA00022723"/>
    </source>
</evidence>
<dbReference type="PANTHER" id="PTHR24300">
    <property type="entry name" value="CYTOCHROME P450 508A4-RELATED"/>
    <property type="match status" value="1"/>
</dbReference>
<evidence type="ECO:0000256" key="1">
    <source>
        <dbReference type="ARBA" id="ARBA00001971"/>
    </source>
</evidence>
<dbReference type="AlphaFoldDB" id="A0A8T2JNH5"/>
<dbReference type="GO" id="GO:0016712">
    <property type="term" value="F:oxidoreductase activity, acting on paired donors, with incorporation or reduction of molecular oxygen, reduced flavin or flavoprotein as one donor, and incorporation of one atom of oxygen"/>
    <property type="evidence" value="ECO:0007669"/>
    <property type="project" value="TreeGrafter"/>
</dbReference>
<comment type="caution">
    <text evidence="15">The sequence shown here is derived from an EMBL/GenBank/DDBJ whole genome shotgun (WGS) entry which is preliminary data.</text>
</comment>
<keyword evidence="10 13" id="KW-0408">Iron</keyword>
<gene>
    <name evidence="15" type="ORF">GDO86_010549</name>
</gene>
<evidence type="ECO:0000256" key="11">
    <source>
        <dbReference type="ARBA" id="ARBA00023033"/>
    </source>
</evidence>
<dbReference type="GO" id="GO:0006805">
    <property type="term" value="P:xenobiotic metabolic process"/>
    <property type="evidence" value="ECO:0007669"/>
    <property type="project" value="TreeGrafter"/>
</dbReference>
<sequence>MKAQSGLSEKKCRSGEHTTGILFSNGDRWKVMRKFTISKFKDLGVGNKIIENKINEECDFLVEKIKSIEGKPFELIMIISGALANIIMNILLGQRFDYQDPIFLHLLDIIDKGSRLLASPMVMEKNDNESIFHNYNLKVLSVDLLGAGTETASNTLRWGLLLMMKYPDIQKNVQIEIEKVIGLNHPQGEHRKSMPYTDAVIHEIQKFGTIAPIPIPRATTQEVTFRGYHLPKGTYVMSLLASVLRDKDHFEKPDEFYPEHFLDPQGNFVKRETFIPFSIGKRRCAGETLAKMELFLFFTRLLQNFTFQPPPGAVLDLTPASGLTSPPLPYDICAVPRI</sequence>
<dbReference type="InterPro" id="IPR050182">
    <property type="entry name" value="Cytochrome_P450_fam2"/>
</dbReference>
<dbReference type="FunFam" id="1.10.630.10:FF:000238">
    <property type="entry name" value="Cytochrome P450 2A6"/>
    <property type="match status" value="1"/>
</dbReference>
<dbReference type="InterPro" id="IPR001128">
    <property type="entry name" value="Cyt_P450"/>
</dbReference>
<dbReference type="SUPFAM" id="SSF48264">
    <property type="entry name" value="Cytochrome P450"/>
    <property type="match status" value="1"/>
</dbReference>
<keyword evidence="16" id="KW-1185">Reference proteome</keyword>
<name>A0A8T2JNH5_9PIPI</name>
<evidence type="ECO:0000256" key="7">
    <source>
        <dbReference type="ARBA" id="ARBA00022824"/>
    </source>
</evidence>
<evidence type="ECO:0000256" key="12">
    <source>
        <dbReference type="ARBA" id="ARBA00023136"/>
    </source>
</evidence>
<keyword evidence="7" id="KW-0256">Endoplasmic reticulum</keyword>
<protein>
    <submittedName>
        <fullName evidence="15">Uncharacterized protein</fullName>
    </submittedName>
</protein>
<evidence type="ECO:0000313" key="16">
    <source>
        <dbReference type="Proteomes" id="UP000812440"/>
    </source>
</evidence>
<reference evidence="15" key="1">
    <citation type="thesis" date="2020" institute="ProQuest LLC" country="789 East Eisenhower Parkway, Ann Arbor, MI, USA">
        <title>Comparative Genomics and Chromosome Evolution.</title>
        <authorList>
            <person name="Mudd A.B."/>
        </authorList>
    </citation>
    <scope>NUCLEOTIDE SEQUENCE</scope>
    <source>
        <strain evidence="15">Female2</strain>
        <tissue evidence="15">Blood</tissue>
    </source>
</reference>
<dbReference type="Pfam" id="PF00067">
    <property type="entry name" value="p450"/>
    <property type="match status" value="2"/>
</dbReference>
<evidence type="ECO:0000256" key="10">
    <source>
        <dbReference type="ARBA" id="ARBA00023004"/>
    </source>
</evidence>
<comment type="similarity">
    <text evidence="4 14">Belongs to the cytochrome P450 family.</text>
</comment>
<evidence type="ECO:0000256" key="3">
    <source>
        <dbReference type="ARBA" id="ARBA00004406"/>
    </source>
</evidence>
<dbReference type="GO" id="GO:0005789">
    <property type="term" value="C:endoplasmic reticulum membrane"/>
    <property type="evidence" value="ECO:0007669"/>
    <property type="project" value="UniProtKB-SubCell"/>
</dbReference>
<dbReference type="EMBL" id="JAACNH010000004">
    <property type="protein sequence ID" value="KAG8445802.1"/>
    <property type="molecule type" value="Genomic_DNA"/>
</dbReference>
<dbReference type="PRINTS" id="PR00463">
    <property type="entry name" value="EP450I"/>
</dbReference>
<dbReference type="InterPro" id="IPR002401">
    <property type="entry name" value="Cyt_P450_E_grp-I"/>
</dbReference>
<dbReference type="PANTHER" id="PTHR24300:SF422">
    <property type="entry name" value="CYTOCHROME P450 2K4"/>
    <property type="match status" value="1"/>
</dbReference>
<evidence type="ECO:0000256" key="5">
    <source>
        <dbReference type="ARBA" id="ARBA00022617"/>
    </source>
</evidence>
<dbReference type="Proteomes" id="UP000812440">
    <property type="component" value="Chromosome 5"/>
</dbReference>
<dbReference type="GO" id="GO:0005506">
    <property type="term" value="F:iron ion binding"/>
    <property type="evidence" value="ECO:0007669"/>
    <property type="project" value="InterPro"/>
</dbReference>
<evidence type="ECO:0000256" key="13">
    <source>
        <dbReference type="PIRSR" id="PIRSR602401-1"/>
    </source>
</evidence>
<dbReference type="GO" id="GO:0006082">
    <property type="term" value="P:organic acid metabolic process"/>
    <property type="evidence" value="ECO:0007669"/>
    <property type="project" value="TreeGrafter"/>
</dbReference>
<dbReference type="InterPro" id="IPR017972">
    <property type="entry name" value="Cyt_P450_CS"/>
</dbReference>
<comment type="subcellular location">
    <subcellularLocation>
        <location evidence="3">Endoplasmic reticulum membrane</location>
        <topology evidence="3">Peripheral membrane protein</topology>
    </subcellularLocation>
    <subcellularLocation>
        <location evidence="2">Microsome membrane</location>
        <topology evidence="2">Peripheral membrane protein</topology>
    </subcellularLocation>
</comment>
<evidence type="ECO:0000256" key="2">
    <source>
        <dbReference type="ARBA" id="ARBA00004174"/>
    </source>
</evidence>
<evidence type="ECO:0000256" key="9">
    <source>
        <dbReference type="ARBA" id="ARBA00023002"/>
    </source>
</evidence>
<dbReference type="InterPro" id="IPR036396">
    <property type="entry name" value="Cyt_P450_sf"/>
</dbReference>
<dbReference type="GO" id="GO:0020037">
    <property type="term" value="F:heme binding"/>
    <property type="evidence" value="ECO:0007669"/>
    <property type="project" value="InterPro"/>
</dbReference>
<keyword evidence="5 13" id="KW-0349">Heme</keyword>